<comment type="caution">
    <text evidence="1">The sequence shown here is derived from an EMBL/GenBank/DDBJ whole genome shotgun (WGS) entry which is preliminary data.</text>
</comment>
<keyword evidence="2" id="KW-1185">Reference proteome</keyword>
<dbReference type="EMBL" id="JAUEPU010000013">
    <property type="protein sequence ID" value="KAK0497610.1"/>
    <property type="molecule type" value="Genomic_DNA"/>
</dbReference>
<protein>
    <submittedName>
        <fullName evidence="1">Uncharacterized protein</fullName>
    </submittedName>
</protein>
<dbReference type="Proteomes" id="UP001175228">
    <property type="component" value="Unassembled WGS sequence"/>
</dbReference>
<name>A0AA39UXX7_9AGAR</name>
<accession>A0AA39UXX7</accession>
<evidence type="ECO:0000313" key="2">
    <source>
        <dbReference type="Proteomes" id="UP001175228"/>
    </source>
</evidence>
<reference evidence="1" key="1">
    <citation type="submission" date="2023-06" db="EMBL/GenBank/DDBJ databases">
        <authorList>
            <consortium name="Lawrence Berkeley National Laboratory"/>
            <person name="Ahrendt S."/>
            <person name="Sahu N."/>
            <person name="Indic B."/>
            <person name="Wong-Bajracharya J."/>
            <person name="Merenyi Z."/>
            <person name="Ke H.-M."/>
            <person name="Monk M."/>
            <person name="Kocsube S."/>
            <person name="Drula E."/>
            <person name="Lipzen A."/>
            <person name="Balint B."/>
            <person name="Henrissat B."/>
            <person name="Andreopoulos B."/>
            <person name="Martin F.M."/>
            <person name="Harder C.B."/>
            <person name="Rigling D."/>
            <person name="Ford K.L."/>
            <person name="Foster G.D."/>
            <person name="Pangilinan J."/>
            <person name="Papanicolaou A."/>
            <person name="Barry K."/>
            <person name="LaButti K."/>
            <person name="Viragh M."/>
            <person name="Koriabine M."/>
            <person name="Yan M."/>
            <person name="Riley R."/>
            <person name="Champramary S."/>
            <person name="Plett K.L."/>
            <person name="Tsai I.J."/>
            <person name="Slot J."/>
            <person name="Sipos G."/>
            <person name="Plett J."/>
            <person name="Nagy L.G."/>
            <person name="Grigoriev I.V."/>
        </authorList>
    </citation>
    <scope>NUCLEOTIDE SEQUENCE</scope>
    <source>
        <strain evidence="1">HWK02</strain>
    </source>
</reference>
<proteinExistence type="predicted"/>
<organism evidence="1 2">
    <name type="scientific">Armillaria luteobubalina</name>
    <dbReference type="NCBI Taxonomy" id="153913"/>
    <lineage>
        <taxon>Eukaryota</taxon>
        <taxon>Fungi</taxon>
        <taxon>Dikarya</taxon>
        <taxon>Basidiomycota</taxon>
        <taxon>Agaricomycotina</taxon>
        <taxon>Agaricomycetes</taxon>
        <taxon>Agaricomycetidae</taxon>
        <taxon>Agaricales</taxon>
        <taxon>Marasmiineae</taxon>
        <taxon>Physalacriaceae</taxon>
        <taxon>Armillaria</taxon>
    </lineage>
</organism>
<evidence type="ECO:0000313" key="1">
    <source>
        <dbReference type="EMBL" id="KAK0497610.1"/>
    </source>
</evidence>
<sequence length="257" mass="29480">MIRKSHYFCHKSALAASKREPAHGGCHDAKPLAIGLLVKKRIPGLVILNMQTGFDECWKHRRWGRPRFDQQGGWRLDKRNEGEENVEEHVDIWLARLRWVVEDCRMSMRVMRQRKMNVPAEKLEKMVGVGSPPDVLDMASTGRWIDGFLFSTYARSETTTHEISHSELSSLRKIRRKGFHADIVKFANVGGSLITNVLLLSICRLAEDQPRLPPIESAYVPHAGAILNTDFRLFFPCFPDERFASWKQYHADGKDGK</sequence>
<gene>
    <name evidence="1" type="ORF">EDD18DRAFT_1384836</name>
</gene>
<dbReference type="AlphaFoldDB" id="A0AA39UXX7"/>